<evidence type="ECO:0000313" key="1">
    <source>
        <dbReference type="EMBL" id="CAK7935750.1"/>
    </source>
</evidence>
<reference evidence="1" key="1">
    <citation type="submission" date="2024-01" db="EMBL/GenBank/DDBJ databases">
        <authorList>
            <person name="Webb A."/>
        </authorList>
    </citation>
    <scope>NUCLEOTIDE SEQUENCE</scope>
    <source>
        <strain evidence="1">Pm1</strain>
    </source>
</reference>
<gene>
    <name evidence="1" type="ORF">PM001_LOCUS20900</name>
</gene>
<dbReference type="EMBL" id="CAKLBY020000222">
    <property type="protein sequence ID" value="CAK7935750.1"/>
    <property type="molecule type" value="Genomic_DNA"/>
</dbReference>
<dbReference type="Proteomes" id="UP001162060">
    <property type="component" value="Unassembled WGS sequence"/>
</dbReference>
<dbReference type="AlphaFoldDB" id="A0AAV1UMM2"/>
<protein>
    <submittedName>
        <fullName evidence="1">Uncharacterized protein</fullName>
    </submittedName>
</protein>
<sequence length="44" mass="4768">MMGEGDGVLEHINRLKTLAEQLDAVDAPVREEDLIITFLASVTG</sequence>
<dbReference type="Pfam" id="PF14223">
    <property type="entry name" value="Retrotran_gag_2"/>
    <property type="match status" value="1"/>
</dbReference>
<organism evidence="1 2">
    <name type="scientific">Peronospora matthiolae</name>
    <dbReference type="NCBI Taxonomy" id="2874970"/>
    <lineage>
        <taxon>Eukaryota</taxon>
        <taxon>Sar</taxon>
        <taxon>Stramenopiles</taxon>
        <taxon>Oomycota</taxon>
        <taxon>Peronosporomycetes</taxon>
        <taxon>Peronosporales</taxon>
        <taxon>Peronosporaceae</taxon>
        <taxon>Peronospora</taxon>
    </lineage>
</organism>
<proteinExistence type="predicted"/>
<evidence type="ECO:0000313" key="2">
    <source>
        <dbReference type="Proteomes" id="UP001162060"/>
    </source>
</evidence>
<comment type="caution">
    <text evidence="1">The sequence shown here is derived from an EMBL/GenBank/DDBJ whole genome shotgun (WGS) entry which is preliminary data.</text>
</comment>
<accession>A0AAV1UMM2</accession>
<name>A0AAV1UMM2_9STRA</name>